<evidence type="ECO:0000256" key="3">
    <source>
        <dbReference type="SAM" id="SignalP"/>
    </source>
</evidence>
<proteinExistence type="inferred from homology"/>
<dbReference type="Gene3D" id="3.40.710.10">
    <property type="entry name" value="DD-peptidase/beta-lactamase superfamily"/>
    <property type="match status" value="2"/>
</dbReference>
<comment type="caution">
    <text evidence="4">The sequence shown here is derived from an EMBL/GenBank/DDBJ whole genome shotgun (WGS) entry which is preliminary data.</text>
</comment>
<dbReference type="InterPro" id="IPR000667">
    <property type="entry name" value="Peptidase_S13"/>
</dbReference>
<accession>A0ABU7RDV2</accession>
<comment type="similarity">
    <text evidence="1">Belongs to the peptidase S13 family.</text>
</comment>
<evidence type="ECO:0000256" key="2">
    <source>
        <dbReference type="ARBA" id="ARBA00022801"/>
    </source>
</evidence>
<keyword evidence="3" id="KW-0732">Signal</keyword>
<keyword evidence="2 4" id="KW-0378">Hydrolase</keyword>
<dbReference type="NCBIfam" id="TIGR00666">
    <property type="entry name" value="PBP4"/>
    <property type="match status" value="1"/>
</dbReference>
<organism evidence="4 5">
    <name type="scientific">Niabella digestorum</name>
    <dbReference type="NCBI Taxonomy" id="3117701"/>
    <lineage>
        <taxon>Bacteria</taxon>
        <taxon>Pseudomonadati</taxon>
        <taxon>Bacteroidota</taxon>
        <taxon>Chitinophagia</taxon>
        <taxon>Chitinophagales</taxon>
        <taxon>Chitinophagaceae</taxon>
        <taxon>Niabella</taxon>
    </lineage>
</organism>
<dbReference type="EC" id="3.4.16.4" evidence="4"/>
<dbReference type="GO" id="GO:0009002">
    <property type="term" value="F:serine-type D-Ala-D-Ala carboxypeptidase activity"/>
    <property type="evidence" value="ECO:0007669"/>
    <property type="project" value="UniProtKB-EC"/>
</dbReference>
<dbReference type="PANTHER" id="PTHR30023:SF0">
    <property type="entry name" value="PENICILLIN-SENSITIVE CARBOXYPEPTIDASE A"/>
    <property type="match status" value="1"/>
</dbReference>
<keyword evidence="4" id="KW-0121">Carboxypeptidase</keyword>
<dbReference type="Pfam" id="PF02113">
    <property type="entry name" value="Peptidase_S13"/>
    <property type="match status" value="1"/>
</dbReference>
<dbReference type="Proteomes" id="UP001357452">
    <property type="component" value="Unassembled WGS sequence"/>
</dbReference>
<feature type="chain" id="PRO_5045215302" evidence="3">
    <location>
        <begin position="21"/>
        <end position="460"/>
    </location>
</feature>
<keyword evidence="5" id="KW-1185">Reference proteome</keyword>
<dbReference type="RefSeq" id="WP_330973585.1">
    <property type="nucleotide sequence ID" value="NZ_JAZGLY010000002.1"/>
</dbReference>
<dbReference type="InterPro" id="IPR012338">
    <property type="entry name" value="Beta-lactam/transpept-like"/>
</dbReference>
<keyword evidence="4" id="KW-0645">Protease</keyword>
<evidence type="ECO:0000313" key="4">
    <source>
        <dbReference type="EMBL" id="MEE6186175.1"/>
    </source>
</evidence>
<sequence>MKKRNRLLLLLLMLGNAVLAQVSTKLAAAMEEFNKDEQLKYATAALHVVDAVTGKTVYTHNAYKGLATASTLKVITAATAFDILGKDYTYQTKVGIISTHSGHHLYIQASGDPTFGSWRWKETKDSLILGRIKEAVRASGVKSFESVMINTTDWEADDDIPGGWIWEDIGQYYGAGAQGLNWRENQFDVILKSGPRIGDAVTIVKTIPYLYDYTIVSKASAAGKGTGDRSALYYPSKGKRYSELRGTIPLGENNFTVSGSIYDPAGQFAKTVIDVIKDIAIVKNNKVEVNIPEQENVNWIYTHTSPQLSEIIYWFLRKSINLYGEALLRTIALKVKGKASTSEGIEVLQQHWVDKGIDKEELHLYDGSGLSPQNRVTAHAEVMVLKYAKERPWFKEFYEGMPVYNDMKMKSGTINRVKAFAGYHQSKAGKEYIFAILVNNYSKSATTLVRKMYRVLDHLK</sequence>
<gene>
    <name evidence="4" type="primary">dacB</name>
    <name evidence="4" type="ORF">V2H41_02730</name>
</gene>
<feature type="signal peptide" evidence="3">
    <location>
        <begin position="1"/>
        <end position="20"/>
    </location>
</feature>
<reference evidence="4 5" key="1">
    <citation type="submission" date="2024-01" db="EMBL/GenBank/DDBJ databases">
        <title>Niabella digestum sp. nov., isolated from waste digestion system.</title>
        <authorList>
            <person name="Zhang L."/>
        </authorList>
    </citation>
    <scope>NUCLEOTIDE SEQUENCE [LARGE SCALE GENOMIC DNA]</scope>
    <source>
        <strain evidence="4 5">A18</strain>
    </source>
</reference>
<dbReference type="PANTHER" id="PTHR30023">
    <property type="entry name" value="D-ALANYL-D-ALANINE CARBOXYPEPTIDASE"/>
    <property type="match status" value="1"/>
</dbReference>
<dbReference type="PRINTS" id="PR00922">
    <property type="entry name" value="DADACBPTASE3"/>
</dbReference>
<protein>
    <submittedName>
        <fullName evidence="4">D-alanyl-D-alanine carboxypeptidase/D-alanyl-D-alanine-endopeptidase</fullName>
        <ecNumber evidence="4">3.4.16.4</ecNumber>
    </submittedName>
</protein>
<dbReference type="SUPFAM" id="SSF56601">
    <property type="entry name" value="beta-lactamase/transpeptidase-like"/>
    <property type="match status" value="1"/>
</dbReference>
<evidence type="ECO:0000313" key="5">
    <source>
        <dbReference type="Proteomes" id="UP001357452"/>
    </source>
</evidence>
<dbReference type="EMBL" id="JAZGLY010000002">
    <property type="protein sequence ID" value="MEE6186175.1"/>
    <property type="molecule type" value="Genomic_DNA"/>
</dbReference>
<name>A0ABU7RDV2_9BACT</name>
<evidence type="ECO:0000256" key="1">
    <source>
        <dbReference type="ARBA" id="ARBA00006096"/>
    </source>
</evidence>